<evidence type="ECO:0000256" key="1">
    <source>
        <dbReference type="ARBA" id="ARBA00004651"/>
    </source>
</evidence>
<comment type="pathway">
    <text evidence="8">Protein modification; lipoprotein biosynthesis (N-acyl transfer).</text>
</comment>
<dbReference type="GO" id="GO:0042158">
    <property type="term" value="P:lipoprotein biosynthetic process"/>
    <property type="evidence" value="ECO:0007669"/>
    <property type="project" value="UniProtKB-UniRule"/>
</dbReference>
<comment type="catalytic activity">
    <reaction evidence="8">
        <text>N-terminal S-1,2-diacyl-sn-glyceryl-L-cysteinyl-[lipoprotein] + a glycerophospholipid = N-acyl-S-1,2-diacyl-sn-glyceryl-L-cysteinyl-[lipoprotein] + a 2-acyl-sn-glycero-3-phospholipid + H(+)</text>
        <dbReference type="Rhea" id="RHEA:48228"/>
        <dbReference type="Rhea" id="RHEA-COMP:14681"/>
        <dbReference type="Rhea" id="RHEA-COMP:14684"/>
        <dbReference type="ChEBI" id="CHEBI:15378"/>
        <dbReference type="ChEBI" id="CHEBI:136912"/>
        <dbReference type="ChEBI" id="CHEBI:140656"/>
        <dbReference type="ChEBI" id="CHEBI:140657"/>
        <dbReference type="ChEBI" id="CHEBI:140660"/>
        <dbReference type="EC" id="2.3.1.269"/>
    </reaction>
</comment>
<dbReference type="GO" id="GO:0005886">
    <property type="term" value="C:plasma membrane"/>
    <property type="evidence" value="ECO:0007669"/>
    <property type="project" value="UniProtKB-SubCell"/>
</dbReference>
<dbReference type="PROSITE" id="PS50263">
    <property type="entry name" value="CN_HYDROLASE"/>
    <property type="match status" value="1"/>
</dbReference>
<evidence type="ECO:0000256" key="6">
    <source>
        <dbReference type="ARBA" id="ARBA00023136"/>
    </source>
</evidence>
<comment type="subcellular location">
    <subcellularLocation>
        <location evidence="1 8">Cell membrane</location>
        <topology evidence="1 8">Multi-pass membrane protein</topology>
    </subcellularLocation>
</comment>
<keyword evidence="6 8" id="KW-0472">Membrane</keyword>
<dbReference type="RefSeq" id="WP_072565069.1">
    <property type="nucleotide sequence ID" value="NZ_CP040520.1"/>
</dbReference>
<dbReference type="HAMAP" id="MF_01148">
    <property type="entry name" value="Lnt"/>
    <property type="match status" value="1"/>
</dbReference>
<protein>
    <recommendedName>
        <fullName evidence="8">Apolipoprotein N-acyltransferase</fullName>
        <shortName evidence="8">ALP N-acyltransferase</shortName>
        <ecNumber evidence="8">2.3.1.269</ecNumber>
    </recommendedName>
</protein>
<feature type="transmembrane region" description="Helical" evidence="8">
    <location>
        <begin position="119"/>
        <end position="138"/>
    </location>
</feature>
<feature type="transmembrane region" description="Helical" evidence="8">
    <location>
        <begin position="189"/>
        <end position="208"/>
    </location>
</feature>
<evidence type="ECO:0000259" key="9">
    <source>
        <dbReference type="PROSITE" id="PS50263"/>
    </source>
</evidence>
<evidence type="ECO:0000256" key="7">
    <source>
        <dbReference type="ARBA" id="ARBA00023315"/>
    </source>
</evidence>
<dbReference type="CDD" id="cd07571">
    <property type="entry name" value="ALP_N-acyl_transferase"/>
    <property type="match status" value="1"/>
</dbReference>
<dbReference type="UniPathway" id="UPA00666"/>
<keyword evidence="5 8" id="KW-1133">Transmembrane helix</keyword>
<feature type="transmembrane region" description="Helical" evidence="8">
    <location>
        <begin position="12"/>
        <end position="28"/>
    </location>
</feature>
<dbReference type="InterPro" id="IPR036526">
    <property type="entry name" value="C-N_Hydrolase_sf"/>
</dbReference>
<dbReference type="Pfam" id="PF20154">
    <property type="entry name" value="LNT_N"/>
    <property type="match status" value="1"/>
</dbReference>
<keyword evidence="4 8" id="KW-0812">Transmembrane</keyword>
<dbReference type="Gene3D" id="3.60.110.10">
    <property type="entry name" value="Carbon-nitrogen hydrolase"/>
    <property type="match status" value="1"/>
</dbReference>
<comment type="caution">
    <text evidence="10">The sequence shown here is derived from an EMBL/GenBank/DDBJ whole genome shotgun (WGS) entry which is preliminary data.</text>
</comment>
<dbReference type="Proteomes" id="UP000480222">
    <property type="component" value="Unassembled WGS sequence"/>
</dbReference>
<dbReference type="AlphaFoldDB" id="A0A811G3B7"/>
<comment type="function">
    <text evidence="8">Catalyzes the phospholipid dependent N-acylation of the N-terminal cysteine of apolipoprotein, the last step in lipoprotein maturation.</text>
</comment>
<evidence type="ECO:0000256" key="8">
    <source>
        <dbReference type="HAMAP-Rule" id="MF_01148"/>
    </source>
</evidence>
<keyword evidence="2 8" id="KW-1003">Cell membrane</keyword>
<dbReference type="EMBL" id="CADDAV010000016">
    <property type="protein sequence ID" value="CAB0604302.1"/>
    <property type="molecule type" value="Genomic_DNA"/>
</dbReference>
<proteinExistence type="inferred from homology"/>
<dbReference type="PANTHER" id="PTHR38686:SF1">
    <property type="entry name" value="APOLIPOPROTEIN N-ACYLTRANSFERASE"/>
    <property type="match status" value="1"/>
</dbReference>
<reference evidence="10 11" key="1">
    <citation type="submission" date="2020-02" db="EMBL/GenBank/DDBJ databases">
        <authorList>
            <person name="Brisse S."/>
        </authorList>
    </citation>
    <scope>NUCLEOTIDE SEQUENCE [LARGE SCALE GENOMIC DNA]</scope>
    <source>
        <strain evidence="10">CIP107547</strain>
    </source>
</reference>
<evidence type="ECO:0000313" key="10">
    <source>
        <dbReference type="EMBL" id="CAB0604302.1"/>
    </source>
</evidence>
<evidence type="ECO:0000256" key="3">
    <source>
        <dbReference type="ARBA" id="ARBA00022679"/>
    </source>
</evidence>
<feature type="transmembrane region" description="Helical" evidence="8">
    <location>
        <begin position="34"/>
        <end position="51"/>
    </location>
</feature>
<dbReference type="SUPFAM" id="SSF56317">
    <property type="entry name" value="Carbon-nitrogen hydrolase"/>
    <property type="match status" value="1"/>
</dbReference>
<evidence type="ECO:0000256" key="5">
    <source>
        <dbReference type="ARBA" id="ARBA00022989"/>
    </source>
</evidence>
<dbReference type="GO" id="GO:0016410">
    <property type="term" value="F:N-acyltransferase activity"/>
    <property type="evidence" value="ECO:0007669"/>
    <property type="project" value="UniProtKB-UniRule"/>
</dbReference>
<feature type="domain" description="CN hydrolase" evidence="9">
    <location>
        <begin position="222"/>
        <end position="471"/>
    </location>
</feature>
<evidence type="ECO:0000256" key="2">
    <source>
        <dbReference type="ARBA" id="ARBA00022475"/>
    </source>
</evidence>
<name>A0A811G3B7_CORDP</name>
<gene>
    <name evidence="8" type="primary">lnt</name>
    <name evidence="10" type="ORF">CIP107547_01415</name>
</gene>
<keyword evidence="3 8" id="KW-0808">Transferase</keyword>
<dbReference type="NCBIfam" id="TIGR00546">
    <property type="entry name" value="lnt"/>
    <property type="match status" value="1"/>
</dbReference>
<dbReference type="EC" id="2.3.1.269" evidence="8"/>
<evidence type="ECO:0000313" key="11">
    <source>
        <dbReference type="Proteomes" id="UP000480222"/>
    </source>
</evidence>
<comment type="similarity">
    <text evidence="8">Belongs to the CN hydrolase family. Apolipoprotein N-acyltransferase subfamily.</text>
</comment>
<dbReference type="InterPro" id="IPR004563">
    <property type="entry name" value="Apolipo_AcylTrfase"/>
</dbReference>
<accession>A0A811G3B7</accession>
<sequence>MNRISSQAARVLLTRFAAAVVAALLVFLSYQPLGWYICAPIGIALLLWSLAPRHSECLSSRMSTLIAIVHSVTLFLLLLPWIGEFVGAMPYIALSIFLSLYSILWGAPLAKLLSTRKGWITAPFVLLAVEWLRSNYPFGGFAWVRLAWSQIGGPLAPLAAWGGPALVSFATVLIGALIFAVLQRTNTRLALTISAIMSVVTASAWFNLSSSESQESTGQHQVTVASVQGNVPRLGLDFNAQRRAVLANHVQETRKLTGPVDFVVWPENSSDVDPFADVRARNLIDSAVASVQAPIVVGTVTTDEVGARNAMVVFDPETGEGDWHVKKFLQPFGEWMPWRDFFRKFSSLVDLAGDFKPGEGNGVVRVHAAQLGEVVKLGISTCYEVAFDQAGRDAVLAGAQILATPTNNATFGFTDMTYQQLAMSRMRAIELDRAVVVAATSGVSAIVTPRGEVLQHSKIFESATLVQSLPLKETITFSARYGTLLEKVLVIIGTLCAASALAIRRKMPQASSRAPRKKN</sequence>
<dbReference type="Pfam" id="PF00795">
    <property type="entry name" value="CN_hydrolase"/>
    <property type="match status" value="1"/>
</dbReference>
<feature type="transmembrane region" description="Helical" evidence="8">
    <location>
        <begin position="158"/>
        <end position="182"/>
    </location>
</feature>
<dbReference type="InterPro" id="IPR003010">
    <property type="entry name" value="C-N_Hydrolase"/>
</dbReference>
<feature type="transmembrane region" description="Helical" evidence="8">
    <location>
        <begin position="63"/>
        <end position="82"/>
    </location>
</feature>
<dbReference type="InterPro" id="IPR045378">
    <property type="entry name" value="LNT_N"/>
</dbReference>
<feature type="transmembrane region" description="Helical" evidence="8">
    <location>
        <begin position="88"/>
        <end position="107"/>
    </location>
</feature>
<keyword evidence="10" id="KW-0449">Lipoprotein</keyword>
<dbReference type="PANTHER" id="PTHR38686">
    <property type="entry name" value="APOLIPOPROTEIN N-ACYLTRANSFERASE"/>
    <property type="match status" value="1"/>
</dbReference>
<organism evidence="10 11">
    <name type="scientific">Corynebacterium diphtheriae</name>
    <dbReference type="NCBI Taxonomy" id="1717"/>
    <lineage>
        <taxon>Bacteria</taxon>
        <taxon>Bacillati</taxon>
        <taxon>Actinomycetota</taxon>
        <taxon>Actinomycetes</taxon>
        <taxon>Mycobacteriales</taxon>
        <taxon>Corynebacteriaceae</taxon>
        <taxon>Corynebacterium</taxon>
    </lineage>
</organism>
<feature type="transmembrane region" description="Helical" evidence="8">
    <location>
        <begin position="484"/>
        <end position="503"/>
    </location>
</feature>
<evidence type="ECO:0000256" key="4">
    <source>
        <dbReference type="ARBA" id="ARBA00022692"/>
    </source>
</evidence>
<keyword evidence="7 8" id="KW-0012">Acyltransferase</keyword>